<dbReference type="Proteomes" id="UP000003763">
    <property type="component" value="Unassembled WGS sequence"/>
</dbReference>
<dbReference type="AlphaFoldDB" id="G5HTI3"/>
<dbReference type="PATRIC" id="fig|742733.3.peg.6057"/>
<evidence type="ECO:0008006" key="4">
    <source>
        <dbReference type="Google" id="ProtNLM"/>
    </source>
</evidence>
<evidence type="ECO:0000313" key="2">
    <source>
        <dbReference type="EMBL" id="EHE95304.1"/>
    </source>
</evidence>
<reference evidence="2 3" key="1">
    <citation type="submission" date="2011-08" db="EMBL/GenBank/DDBJ databases">
        <title>The Genome Sequence of Clostridium citroniae WAL-17108.</title>
        <authorList>
            <consortium name="The Broad Institute Genome Sequencing Platform"/>
            <person name="Earl A."/>
            <person name="Ward D."/>
            <person name="Feldgarden M."/>
            <person name="Gevers D."/>
            <person name="Finegold S.M."/>
            <person name="Summanen P.H."/>
            <person name="Molitoris D.R."/>
            <person name="Vaisanen M.L."/>
            <person name="Daigneault M."/>
            <person name="Allen-Vercoe E."/>
            <person name="Young S.K."/>
            <person name="Zeng Q."/>
            <person name="Gargeya S."/>
            <person name="Fitzgerald M."/>
            <person name="Haas B."/>
            <person name="Abouelleil A."/>
            <person name="Alvarado L."/>
            <person name="Arachchi H.M."/>
            <person name="Berlin A."/>
            <person name="Brown A."/>
            <person name="Chapman S.B."/>
            <person name="Chen Z."/>
            <person name="Dunbar C."/>
            <person name="Freedman E."/>
            <person name="Gearin G."/>
            <person name="Gellesch M."/>
            <person name="Goldberg J."/>
            <person name="Griggs A."/>
            <person name="Gujja S."/>
            <person name="Heiman D."/>
            <person name="Howarth C."/>
            <person name="Larson L."/>
            <person name="Lui A."/>
            <person name="MacDonald P.J.P."/>
            <person name="Montmayeur A."/>
            <person name="Murphy C."/>
            <person name="Neiman D."/>
            <person name="Pearson M."/>
            <person name="Priest M."/>
            <person name="Roberts A."/>
            <person name="Saif S."/>
            <person name="Shea T."/>
            <person name="Shenoy N."/>
            <person name="Sisk P."/>
            <person name="Stolte C."/>
            <person name="Sykes S."/>
            <person name="Wortman J."/>
            <person name="Nusbaum C."/>
            <person name="Birren B."/>
        </authorList>
    </citation>
    <scope>NUCLEOTIDE SEQUENCE [LARGE SCALE GENOMIC DNA]</scope>
    <source>
        <strain evidence="2 3">WAL-17108</strain>
    </source>
</reference>
<organism evidence="2 3">
    <name type="scientific">[Clostridium] citroniae WAL-17108</name>
    <dbReference type="NCBI Taxonomy" id="742733"/>
    <lineage>
        <taxon>Bacteria</taxon>
        <taxon>Bacillati</taxon>
        <taxon>Bacillota</taxon>
        <taxon>Clostridia</taxon>
        <taxon>Lachnospirales</taxon>
        <taxon>Lachnospiraceae</taxon>
        <taxon>Enterocloster</taxon>
    </lineage>
</organism>
<dbReference type="EMBL" id="ADLJ01000055">
    <property type="protein sequence ID" value="EHE95304.1"/>
    <property type="molecule type" value="Genomic_DNA"/>
</dbReference>
<protein>
    <recommendedName>
        <fullName evidence="4">DUF4367 domain-containing protein</fullName>
    </recommendedName>
</protein>
<feature type="transmembrane region" description="Helical" evidence="1">
    <location>
        <begin position="94"/>
        <end position="114"/>
    </location>
</feature>
<keyword evidence="1" id="KW-0472">Membrane</keyword>
<comment type="caution">
    <text evidence="2">The sequence shown here is derived from an EMBL/GenBank/DDBJ whole genome shotgun (WGS) entry which is preliminary data.</text>
</comment>
<accession>G5HTI3</accession>
<proteinExistence type="predicted"/>
<keyword evidence="1" id="KW-0812">Transmembrane</keyword>
<dbReference type="HOGENOM" id="CLU_1010837_0_0_9"/>
<keyword evidence="1" id="KW-1133">Transmembrane helix</keyword>
<gene>
    <name evidence="2" type="ORF">HMPREF9469_05895</name>
</gene>
<dbReference type="eggNOG" id="ENOG5032TDJ">
    <property type="taxonomic scope" value="Bacteria"/>
</dbReference>
<name>G5HTI3_9FIRM</name>
<evidence type="ECO:0000313" key="3">
    <source>
        <dbReference type="Proteomes" id="UP000003763"/>
    </source>
</evidence>
<dbReference type="RefSeq" id="WP_007871248.1">
    <property type="nucleotide sequence ID" value="NZ_JH376434.1"/>
</dbReference>
<evidence type="ECO:0000256" key="1">
    <source>
        <dbReference type="SAM" id="Phobius"/>
    </source>
</evidence>
<sequence length="275" mass="31206">MGDYNKDSEQDKFIDNLLQEISGYSDQDLLDEFEAACNLNVPQLSSEPSPDEFEKIWARIQEERAEAENSDERTEPADSRHNKIIKGRFGWKRLAAIGLIACLMAGGGCMVAMGTKSYFYRERKDTLAGDGVIFNNDMNKVAVNGEEEAYALVEKELNIKPLKINYMPVDMTFADVQIGEGYVFIVFFYEDNTVYLIESKYGKEVSYNYKSDSKIVNDDDVYNKWLGQDITMKREIHADGIETYEASVITGGACYRLIGTMDKTTFIKMVEGLSF</sequence>